<evidence type="ECO:0000256" key="3">
    <source>
        <dbReference type="ARBA" id="ARBA00023204"/>
    </source>
</evidence>
<evidence type="ECO:0000259" key="4">
    <source>
        <dbReference type="Pfam" id="PF11967"/>
    </source>
</evidence>
<proteinExistence type="predicted"/>
<dbReference type="PANTHER" id="PTHR33991:SF1">
    <property type="entry name" value="DNA REPAIR PROTEIN RECO"/>
    <property type="match status" value="1"/>
</dbReference>
<dbReference type="Proteomes" id="UP000745859">
    <property type="component" value="Unassembled WGS sequence"/>
</dbReference>
<evidence type="ECO:0000256" key="1">
    <source>
        <dbReference type="ARBA" id="ARBA00022763"/>
    </source>
</evidence>
<keyword evidence="3" id="KW-0234">DNA repair</keyword>
<gene>
    <name evidence="5" type="ORF">FHR24_000318</name>
</gene>
<dbReference type="InterPro" id="IPR012340">
    <property type="entry name" value="NA-bd_OB-fold"/>
</dbReference>
<comment type="caution">
    <text evidence="5">The sequence shown here is derived from an EMBL/GenBank/DDBJ whole genome shotgun (WGS) entry which is preliminary data.</text>
</comment>
<keyword evidence="2" id="KW-0233">DNA recombination</keyword>
<protein>
    <submittedName>
        <fullName evidence="5">DNA repair protein RecO (Recombination protein O)</fullName>
    </submittedName>
</protein>
<dbReference type="SUPFAM" id="SSF50249">
    <property type="entry name" value="Nucleic acid-binding proteins"/>
    <property type="match status" value="1"/>
</dbReference>
<sequence>MQVATKAIVISSVKYGDTSLIVKCYTYTEGIKTYLLQGILSKKKAKINKSQFFPLSILQINASHNNKGSLNRISEAKILHPFKTLHVDLLKQSIVFFLSEFLTTVLKEEEGENDVLFDFLENAIVWLDYHDQVANFHLKFIIELTKSLGFYPDETNKESSLFFDLLEGKYVNHQGANVIQGEQLDLFNKALGIKFDRLNKTLFNKNQRTIILDLWLKYYQLHMVSFRRPKSLDILSKVLE</sequence>
<dbReference type="InterPro" id="IPR022572">
    <property type="entry name" value="DNA_rep/recomb_RecO_N"/>
</dbReference>
<accession>A0ABX0U4U8</accession>
<dbReference type="Gene3D" id="2.40.50.140">
    <property type="entry name" value="Nucleic acid-binding proteins"/>
    <property type="match status" value="1"/>
</dbReference>
<name>A0ABX0U4U8_9FLAO</name>
<evidence type="ECO:0000313" key="5">
    <source>
        <dbReference type="EMBL" id="NIJ43879.1"/>
    </source>
</evidence>
<keyword evidence="6" id="KW-1185">Reference proteome</keyword>
<dbReference type="InterPro" id="IPR003717">
    <property type="entry name" value="RecO"/>
</dbReference>
<dbReference type="InterPro" id="IPR037278">
    <property type="entry name" value="ARFGAP/RecO"/>
</dbReference>
<organism evidence="5 6">
    <name type="scientific">Wenyingzhuangia heitensis</name>
    <dbReference type="NCBI Taxonomy" id="1487859"/>
    <lineage>
        <taxon>Bacteria</taxon>
        <taxon>Pseudomonadati</taxon>
        <taxon>Bacteroidota</taxon>
        <taxon>Flavobacteriia</taxon>
        <taxon>Flavobacteriales</taxon>
        <taxon>Flavobacteriaceae</taxon>
        <taxon>Wenyingzhuangia</taxon>
    </lineage>
</organism>
<dbReference type="RefSeq" id="WP_167182897.1">
    <property type="nucleotide sequence ID" value="NZ_JAASQL010000001.1"/>
</dbReference>
<evidence type="ECO:0000313" key="6">
    <source>
        <dbReference type="Proteomes" id="UP000745859"/>
    </source>
</evidence>
<reference evidence="5 6" key="1">
    <citation type="submission" date="2020-03" db="EMBL/GenBank/DDBJ databases">
        <title>Genomic Encyclopedia of Type Strains, Phase IV (KMG-IV): sequencing the most valuable type-strain genomes for metagenomic binning, comparative biology and taxonomic classification.</title>
        <authorList>
            <person name="Goeker M."/>
        </authorList>
    </citation>
    <scope>NUCLEOTIDE SEQUENCE [LARGE SCALE GENOMIC DNA]</scope>
    <source>
        <strain evidence="5 6">DSM 101599</strain>
    </source>
</reference>
<dbReference type="Pfam" id="PF11967">
    <property type="entry name" value="RecO_N"/>
    <property type="match status" value="1"/>
</dbReference>
<dbReference type="NCBIfam" id="TIGR00613">
    <property type="entry name" value="reco"/>
    <property type="match status" value="1"/>
</dbReference>
<keyword evidence="1" id="KW-0227">DNA damage</keyword>
<evidence type="ECO:0000256" key="2">
    <source>
        <dbReference type="ARBA" id="ARBA00023172"/>
    </source>
</evidence>
<dbReference type="EMBL" id="JAASQL010000001">
    <property type="protein sequence ID" value="NIJ43879.1"/>
    <property type="molecule type" value="Genomic_DNA"/>
</dbReference>
<dbReference type="Pfam" id="PF02565">
    <property type="entry name" value="RecO_C"/>
    <property type="match status" value="1"/>
</dbReference>
<feature type="domain" description="DNA replication/recombination mediator RecO N-terminal" evidence="4">
    <location>
        <begin position="1"/>
        <end position="82"/>
    </location>
</feature>
<dbReference type="SUPFAM" id="SSF57863">
    <property type="entry name" value="ArfGap/RecO-like zinc finger"/>
    <property type="match status" value="1"/>
</dbReference>
<dbReference type="PANTHER" id="PTHR33991">
    <property type="entry name" value="DNA REPAIR PROTEIN RECO"/>
    <property type="match status" value="1"/>
</dbReference>